<gene>
    <name evidence="2" type="ORF">GCM10010191_68850</name>
</gene>
<proteinExistence type="predicted"/>
<dbReference type="EMBL" id="BAAARW010000026">
    <property type="protein sequence ID" value="GAA2442748.1"/>
    <property type="molecule type" value="Genomic_DNA"/>
</dbReference>
<reference evidence="3" key="1">
    <citation type="journal article" date="2019" name="Int. J. Syst. Evol. Microbiol.">
        <title>The Global Catalogue of Microorganisms (GCM) 10K type strain sequencing project: providing services to taxonomists for standard genome sequencing and annotation.</title>
        <authorList>
            <consortium name="The Broad Institute Genomics Platform"/>
            <consortium name="The Broad Institute Genome Sequencing Center for Infectious Disease"/>
            <person name="Wu L."/>
            <person name="Ma J."/>
        </authorList>
    </citation>
    <scope>NUCLEOTIDE SEQUENCE [LARGE SCALE GENOMIC DNA]</scope>
    <source>
        <strain evidence="3">JCM 3325</strain>
    </source>
</reference>
<evidence type="ECO:0000313" key="3">
    <source>
        <dbReference type="Proteomes" id="UP001501231"/>
    </source>
</evidence>
<accession>A0ABP5X564</accession>
<feature type="region of interest" description="Disordered" evidence="1">
    <location>
        <begin position="1"/>
        <end position="51"/>
    </location>
</feature>
<comment type="caution">
    <text evidence="2">The sequence shown here is derived from an EMBL/GenBank/DDBJ whole genome shotgun (WGS) entry which is preliminary data.</text>
</comment>
<protein>
    <submittedName>
        <fullName evidence="2">Uncharacterized protein</fullName>
    </submittedName>
</protein>
<dbReference type="Proteomes" id="UP001501231">
    <property type="component" value="Unassembled WGS sequence"/>
</dbReference>
<keyword evidence="3" id="KW-1185">Reference proteome</keyword>
<feature type="compositionally biased region" description="Basic residues" evidence="1">
    <location>
        <begin position="36"/>
        <end position="51"/>
    </location>
</feature>
<name>A0ABP5X564_9ACTN</name>
<organism evidence="2 3">
    <name type="scientific">Actinomadura vinacea</name>
    <dbReference type="NCBI Taxonomy" id="115336"/>
    <lineage>
        <taxon>Bacteria</taxon>
        <taxon>Bacillati</taxon>
        <taxon>Actinomycetota</taxon>
        <taxon>Actinomycetes</taxon>
        <taxon>Streptosporangiales</taxon>
        <taxon>Thermomonosporaceae</taxon>
        <taxon>Actinomadura</taxon>
    </lineage>
</organism>
<evidence type="ECO:0000256" key="1">
    <source>
        <dbReference type="SAM" id="MobiDB-lite"/>
    </source>
</evidence>
<evidence type="ECO:0000313" key="2">
    <source>
        <dbReference type="EMBL" id="GAA2442748.1"/>
    </source>
</evidence>
<dbReference type="RefSeq" id="WP_344594684.1">
    <property type="nucleotide sequence ID" value="NZ_BAAARW010000026.1"/>
</dbReference>
<feature type="compositionally biased region" description="Basic and acidic residues" evidence="1">
    <location>
        <begin position="25"/>
        <end position="35"/>
    </location>
</feature>
<sequence>MRSRFADQPEQIVPRSLKQLLMSEDAQRSTRPKENARRRRPRKTQALRKSA</sequence>